<evidence type="ECO:0000313" key="2">
    <source>
        <dbReference type="Proteomes" id="UP000218554"/>
    </source>
</evidence>
<dbReference type="Proteomes" id="UP000218554">
    <property type="component" value="Chromosome"/>
</dbReference>
<protein>
    <submittedName>
        <fullName evidence="1">Uncharacterized protein</fullName>
    </submittedName>
</protein>
<keyword evidence="2" id="KW-1185">Reference proteome</keyword>
<organism evidence="1 2">
    <name type="scientific">Metapseudomonas furukawaii</name>
    <name type="common">Pseudomonas furukawaii</name>
    <dbReference type="NCBI Taxonomy" id="1149133"/>
    <lineage>
        <taxon>Bacteria</taxon>
        <taxon>Pseudomonadati</taxon>
        <taxon>Pseudomonadota</taxon>
        <taxon>Gammaproteobacteria</taxon>
        <taxon>Pseudomonadales</taxon>
        <taxon>Pseudomonadaceae</taxon>
        <taxon>Metapseudomonas</taxon>
    </lineage>
</organism>
<evidence type="ECO:0000313" key="1">
    <source>
        <dbReference type="EMBL" id="BAU77211.1"/>
    </source>
</evidence>
<proteinExistence type="predicted"/>
<reference evidence="2" key="1">
    <citation type="submission" date="2015-05" db="EMBL/GenBank/DDBJ databases">
        <title>Draft genome sequencing of a biphenyl-degrading bacterium, Pseudomonas balearica KF707 (=NBRC110670).</title>
        <authorList>
            <person name="Kimura N."/>
            <person name="Hirose J."/>
            <person name="Watanabe T."/>
            <person name="Suenaga H."/>
            <person name="Fujihara H."/>
            <person name="Noguchi M."/>
            <person name="Hashimoto M."/>
            <person name="Shimodaira J."/>
            <person name="Tsuchikane K."/>
            <person name="Hosoyama A."/>
            <person name="Yamazoe A."/>
            <person name="Fujita N."/>
            <person name="Furukawa K."/>
        </authorList>
    </citation>
    <scope>NUCLEOTIDE SEQUENCE [LARGE SCALE GENOMIC DNA]</scope>
    <source>
        <strain evidence="2">DSM 10086 / NBRC 110670 / KF707</strain>
    </source>
</reference>
<accession>A0AAD1C5W6</accession>
<gene>
    <name evidence="1" type="ORF">KF707C_55230</name>
</gene>
<dbReference type="EMBL" id="AP014862">
    <property type="protein sequence ID" value="BAU77211.1"/>
    <property type="molecule type" value="Genomic_DNA"/>
</dbReference>
<sequence length="53" mass="6124">MGRKKFLIGLICIASLLIAFKRQVEHDMAIPEHWCIHDLHQALSSFFSKTVRS</sequence>
<dbReference type="KEGG" id="pfuw:KF707C_55230"/>
<name>A0AAD1C5W6_METFU</name>
<dbReference type="AlphaFoldDB" id="A0AAD1C5W6"/>
<reference evidence="1 2" key="2">
    <citation type="journal article" date="2017" name="Int. J. Syst. Evol. Microbiol.">
        <title>Pseudomonas furukawaii sp. nov., a polychlorinated biphenyl-degrading bacterium isolated from biphenyl-contaminated soil in Japan.</title>
        <authorList>
            <person name="Kimura N."/>
            <person name="Watanabe T."/>
            <person name="Suenaga H."/>
            <person name="Fujihara H."/>
            <person name="Futagami T."/>
            <person name="Goto M."/>
            <person name="Hanada S."/>
            <person name="Hirose J."/>
        </authorList>
    </citation>
    <scope>NUCLEOTIDE SEQUENCE [LARGE SCALE GENOMIC DNA]</scope>
    <source>
        <strain evidence="2">DSM 10086 / NBRC 110670 / KF707</strain>
    </source>
</reference>